<dbReference type="InterPro" id="IPR002769">
    <property type="entry name" value="eIF6"/>
</dbReference>
<comment type="similarity">
    <text evidence="3">Belongs to the eIF-6 family.</text>
</comment>
<sequence>MKLLRLNDSPFIGNFALATNEYLLLPPHTPPKVKEDFEEELGVKARCVTVGESNLIGLLACGNSKGLIVSPYTSDFEIKQLEKITRVRRLPSILSAVGNIILANDDAALVHPKLSDECIELIADFLDVDVWRGTIANLRTVGAMAVATGRGILVNPDITDNELSRLSALFGLTPLRGSANFGSGVVGSSIVANDHGCVAGSDTTAVEVMRIEDALEL</sequence>
<dbReference type="Pfam" id="PF01912">
    <property type="entry name" value="eIF-6"/>
    <property type="match status" value="1"/>
</dbReference>
<dbReference type="SUPFAM" id="SSF55909">
    <property type="entry name" value="Pentein"/>
    <property type="match status" value="1"/>
</dbReference>
<comment type="caution">
    <text evidence="4">The sequence shown here is derived from an EMBL/GenBank/DDBJ whole genome shotgun (WGS) entry which is preliminary data.</text>
</comment>
<keyword evidence="2 3" id="KW-0648">Protein biosynthesis</keyword>
<gene>
    <name evidence="3" type="primary">eif6</name>
    <name evidence="4" type="ORF">SCAL_000556</name>
</gene>
<dbReference type="EMBL" id="LYOS01000002">
    <property type="protein sequence ID" value="OFV67916.1"/>
    <property type="molecule type" value="Genomic_DNA"/>
</dbReference>
<keyword evidence="1 3" id="KW-0396">Initiation factor</keyword>
<evidence type="ECO:0000313" key="5">
    <source>
        <dbReference type="Proteomes" id="UP000186940"/>
    </source>
</evidence>
<dbReference type="Proteomes" id="UP000186940">
    <property type="component" value="Unassembled WGS sequence"/>
</dbReference>
<dbReference type="Gene3D" id="3.75.10.10">
    <property type="entry name" value="L-arginine/glycine Amidinotransferase, Chain A"/>
    <property type="match status" value="1"/>
</dbReference>
<evidence type="ECO:0000313" key="4">
    <source>
        <dbReference type="EMBL" id="OFV67916.1"/>
    </source>
</evidence>
<reference evidence="4" key="1">
    <citation type="submission" date="2016-05" db="EMBL/GenBank/DDBJ databases">
        <title>Microbial consortia oxidize butane by reversing methanogenesis.</title>
        <authorList>
            <person name="Laso-Perez R."/>
            <person name="Richter M."/>
            <person name="Wegener G."/>
            <person name="Musat F."/>
        </authorList>
    </citation>
    <scope>NUCLEOTIDE SEQUENCE [LARGE SCALE GENOMIC DNA]</scope>
    <source>
        <strain evidence="4">BOX2</strain>
    </source>
</reference>
<dbReference type="PANTHER" id="PTHR10784">
    <property type="entry name" value="TRANSLATION INITIATION FACTOR 6"/>
    <property type="match status" value="1"/>
</dbReference>
<evidence type="ECO:0000256" key="1">
    <source>
        <dbReference type="ARBA" id="ARBA00022540"/>
    </source>
</evidence>
<dbReference type="HAMAP" id="MF_00032">
    <property type="entry name" value="eIF_6"/>
    <property type="match status" value="1"/>
</dbReference>
<dbReference type="PIRSF" id="PIRSF006413">
    <property type="entry name" value="IF-6"/>
    <property type="match status" value="1"/>
</dbReference>
<proteinExistence type="inferred from homology"/>
<accession>A0A1F2PBA0</accession>
<dbReference type="NCBIfam" id="TIGR00323">
    <property type="entry name" value="eIF-6"/>
    <property type="match status" value="1"/>
</dbReference>
<dbReference type="GO" id="GO:0003743">
    <property type="term" value="F:translation initiation factor activity"/>
    <property type="evidence" value="ECO:0007669"/>
    <property type="project" value="UniProtKB-UniRule"/>
</dbReference>
<name>A0A1F2PBA0_9EURY</name>
<dbReference type="SMART" id="SM00654">
    <property type="entry name" value="eIF6"/>
    <property type="match status" value="1"/>
</dbReference>
<organism evidence="4 5">
    <name type="scientific">Candidatus Syntropharchaeum caldarium</name>
    <dbReference type="NCBI Taxonomy" id="1838285"/>
    <lineage>
        <taxon>Archaea</taxon>
        <taxon>Methanobacteriati</taxon>
        <taxon>Methanobacteriota</taxon>
        <taxon>Stenosarchaea group</taxon>
        <taxon>Methanomicrobia</taxon>
        <taxon>Methanosarcinales</taxon>
        <taxon>ANME-2 cluster</taxon>
        <taxon>Candidatus Syntropharchaeum</taxon>
    </lineage>
</organism>
<protein>
    <recommendedName>
        <fullName evidence="3">Translation initiation factor 6</fullName>
        <shortName evidence="3">aIF-6</shortName>
    </recommendedName>
</protein>
<dbReference type="AlphaFoldDB" id="A0A1F2PBA0"/>
<comment type="function">
    <text evidence="3">Binds to the 50S ribosomal subunit and prevents its association with the 30S ribosomal subunit to form the 70S initiation complex.</text>
</comment>
<evidence type="ECO:0000256" key="2">
    <source>
        <dbReference type="ARBA" id="ARBA00022917"/>
    </source>
</evidence>
<evidence type="ECO:0000256" key="3">
    <source>
        <dbReference type="HAMAP-Rule" id="MF_00032"/>
    </source>
</evidence>
<dbReference type="GO" id="GO:0042256">
    <property type="term" value="P:cytosolic ribosome assembly"/>
    <property type="evidence" value="ECO:0007669"/>
    <property type="project" value="InterPro"/>
</dbReference>
<keyword evidence="5" id="KW-1185">Reference proteome</keyword>
<dbReference type="GO" id="GO:0043022">
    <property type="term" value="F:ribosome binding"/>
    <property type="evidence" value="ECO:0007669"/>
    <property type="project" value="InterPro"/>
</dbReference>
<dbReference type="STRING" id="1838285.SCAL_000556"/>